<protein>
    <submittedName>
        <fullName evidence="1">Uncharacterized protein</fullName>
    </submittedName>
</protein>
<organism evidence="1 2">
    <name type="scientific">Arctium lappa</name>
    <name type="common">Greater burdock</name>
    <name type="synonym">Lappa major</name>
    <dbReference type="NCBI Taxonomy" id="4217"/>
    <lineage>
        <taxon>Eukaryota</taxon>
        <taxon>Viridiplantae</taxon>
        <taxon>Streptophyta</taxon>
        <taxon>Embryophyta</taxon>
        <taxon>Tracheophyta</taxon>
        <taxon>Spermatophyta</taxon>
        <taxon>Magnoliopsida</taxon>
        <taxon>eudicotyledons</taxon>
        <taxon>Gunneridae</taxon>
        <taxon>Pentapetalae</taxon>
        <taxon>asterids</taxon>
        <taxon>campanulids</taxon>
        <taxon>Asterales</taxon>
        <taxon>Asteraceae</taxon>
        <taxon>Carduoideae</taxon>
        <taxon>Cardueae</taxon>
        <taxon>Arctiinae</taxon>
        <taxon>Arctium</taxon>
    </lineage>
</organism>
<accession>A0ACB8XLD0</accession>
<keyword evidence="2" id="KW-1185">Reference proteome</keyword>
<evidence type="ECO:0000313" key="2">
    <source>
        <dbReference type="Proteomes" id="UP001055879"/>
    </source>
</evidence>
<reference evidence="2" key="1">
    <citation type="journal article" date="2022" name="Mol. Ecol. Resour.">
        <title>The genomes of chicory, endive, great burdock and yacon provide insights into Asteraceae palaeo-polyploidization history and plant inulin production.</title>
        <authorList>
            <person name="Fan W."/>
            <person name="Wang S."/>
            <person name="Wang H."/>
            <person name="Wang A."/>
            <person name="Jiang F."/>
            <person name="Liu H."/>
            <person name="Zhao H."/>
            <person name="Xu D."/>
            <person name="Zhang Y."/>
        </authorList>
    </citation>
    <scope>NUCLEOTIDE SEQUENCE [LARGE SCALE GENOMIC DNA]</scope>
    <source>
        <strain evidence="2">cv. Niubang</strain>
    </source>
</reference>
<sequence length="216" mass="24686">MDHKFKSKWEISKNLIFDHKDYNNVYDEVSWRQRNFMCNFCKKEYKSAQALGGHMNVHRRDRARLRLSSPSHHDHHPPNPNPNPNPNFSLPPPSSSSSMWCLPYKTCYHSCLFSPSSSTISKEGKQEMMFPLVPHSARNLVGDMKKKKMKMKGSSAANVSGGNFHGNCVDERSEIGVWKKREAFGVEMKMGNLVKDGKINGMDLDLELRLGRSESI</sequence>
<proteinExistence type="predicted"/>
<reference evidence="1 2" key="2">
    <citation type="journal article" date="2022" name="Mol. Ecol. Resour.">
        <title>The genomes of chicory, endive, great burdock and yacon provide insights into Asteraceae paleo-polyploidization history and plant inulin production.</title>
        <authorList>
            <person name="Fan W."/>
            <person name="Wang S."/>
            <person name="Wang H."/>
            <person name="Wang A."/>
            <person name="Jiang F."/>
            <person name="Liu H."/>
            <person name="Zhao H."/>
            <person name="Xu D."/>
            <person name="Zhang Y."/>
        </authorList>
    </citation>
    <scope>NUCLEOTIDE SEQUENCE [LARGE SCALE GENOMIC DNA]</scope>
    <source>
        <strain evidence="2">cv. Niubang</strain>
    </source>
</reference>
<evidence type="ECO:0000313" key="1">
    <source>
        <dbReference type="EMBL" id="KAI3668042.1"/>
    </source>
</evidence>
<comment type="caution">
    <text evidence="1">The sequence shown here is derived from an EMBL/GenBank/DDBJ whole genome shotgun (WGS) entry which is preliminary data.</text>
</comment>
<name>A0ACB8XLD0_ARCLA</name>
<dbReference type="EMBL" id="CM042063">
    <property type="protein sequence ID" value="KAI3668042.1"/>
    <property type="molecule type" value="Genomic_DNA"/>
</dbReference>
<dbReference type="Proteomes" id="UP001055879">
    <property type="component" value="Linkage Group LG17"/>
</dbReference>
<gene>
    <name evidence="1" type="ORF">L6452_43115</name>
</gene>